<dbReference type="InterPro" id="IPR002553">
    <property type="entry name" value="Clathrin/coatomer_adapt-like_N"/>
</dbReference>
<evidence type="ECO:0000313" key="15">
    <source>
        <dbReference type="EMBL" id="ODQ49107.1"/>
    </source>
</evidence>
<evidence type="ECO:0000256" key="2">
    <source>
        <dbReference type="ARBA" id="ARBA00010720"/>
    </source>
</evidence>
<evidence type="ECO:0000256" key="7">
    <source>
        <dbReference type="ARBA" id="ARBA00022927"/>
    </source>
</evidence>
<feature type="domain" description="Clathrin/coatomer adaptor adaptin-like N-terminal" evidence="12">
    <location>
        <begin position="20"/>
        <end position="559"/>
    </location>
</feature>
<feature type="domain" description="Coatomer gamma subunit appendage Ig-like subdomain" evidence="13">
    <location>
        <begin position="664"/>
        <end position="810"/>
    </location>
</feature>
<keyword evidence="3 11" id="KW-0813">Transport</keyword>
<evidence type="ECO:0000256" key="5">
    <source>
        <dbReference type="ARBA" id="ARBA00022737"/>
    </source>
</evidence>
<evidence type="ECO:0000256" key="11">
    <source>
        <dbReference type="PIRNR" id="PIRNR037093"/>
    </source>
</evidence>
<evidence type="ECO:0000256" key="8">
    <source>
        <dbReference type="ARBA" id="ARBA00023034"/>
    </source>
</evidence>
<dbReference type="GO" id="GO:0006888">
    <property type="term" value="P:endoplasmic reticulum to Golgi vesicle-mediated transport"/>
    <property type="evidence" value="ECO:0007669"/>
    <property type="project" value="TreeGrafter"/>
</dbReference>
<dbReference type="GO" id="GO:0005198">
    <property type="term" value="F:structural molecule activity"/>
    <property type="evidence" value="ECO:0007669"/>
    <property type="project" value="InterPro"/>
</dbReference>
<dbReference type="InterPro" id="IPR011989">
    <property type="entry name" value="ARM-like"/>
</dbReference>
<dbReference type="GO" id="GO:0030126">
    <property type="term" value="C:COPI vesicle coat"/>
    <property type="evidence" value="ECO:0007669"/>
    <property type="project" value="InterPro"/>
</dbReference>
<dbReference type="GO" id="GO:0009306">
    <property type="term" value="P:protein secretion"/>
    <property type="evidence" value="ECO:0007669"/>
    <property type="project" value="TreeGrafter"/>
</dbReference>
<dbReference type="PANTHER" id="PTHR10261:SF0">
    <property type="entry name" value="COATOMER SUBUNIT GAMMA-2"/>
    <property type="match status" value="1"/>
</dbReference>
<dbReference type="PIRSF" id="PIRSF037093">
    <property type="entry name" value="Coatomer_gamma_subunit"/>
    <property type="match status" value="1"/>
</dbReference>
<dbReference type="GO" id="GO:0000139">
    <property type="term" value="C:Golgi membrane"/>
    <property type="evidence" value="ECO:0007669"/>
    <property type="project" value="UniProtKB-SubCell"/>
</dbReference>
<evidence type="ECO:0000256" key="6">
    <source>
        <dbReference type="ARBA" id="ARBA00022892"/>
    </source>
</evidence>
<comment type="subcellular location">
    <subcellularLocation>
        <location evidence="11">Cytoplasm</location>
    </subcellularLocation>
    <subcellularLocation>
        <location evidence="1 11">Golgi apparatus membrane</location>
        <topology evidence="1 11">Peripheral membrane protein</topology>
        <orientation evidence="1 11">Cytoplasmic side</orientation>
    </subcellularLocation>
    <subcellularLocation>
        <location evidence="11">Cytoplasmic vesicle</location>
        <location evidence="11">COPI-coated vesicle membrane</location>
        <topology evidence="11">Peripheral membrane protein</topology>
        <orientation evidence="11">Cytoplasmic side</orientation>
    </subcellularLocation>
</comment>
<dbReference type="GO" id="GO:0005793">
    <property type="term" value="C:endoplasmic reticulum-Golgi intermediate compartment"/>
    <property type="evidence" value="ECO:0007669"/>
    <property type="project" value="TreeGrafter"/>
</dbReference>
<evidence type="ECO:0000256" key="9">
    <source>
        <dbReference type="ARBA" id="ARBA00023136"/>
    </source>
</evidence>
<keyword evidence="6 11" id="KW-0931">ER-Golgi transport</keyword>
<dbReference type="Pfam" id="PF08752">
    <property type="entry name" value="COP-gamma_platf"/>
    <property type="match status" value="1"/>
</dbReference>
<dbReference type="OrthoDB" id="1074925at2759"/>
<dbReference type="RefSeq" id="XP_019020220.1">
    <property type="nucleotide sequence ID" value="XM_019163221.1"/>
</dbReference>
<proteinExistence type="inferred from homology"/>
<dbReference type="Proteomes" id="UP000094455">
    <property type="component" value="Unassembled WGS sequence"/>
</dbReference>
<keyword evidence="4 11" id="KW-0963">Cytoplasm</keyword>
<dbReference type="Pfam" id="PF01602">
    <property type="entry name" value="Adaptin_N"/>
    <property type="match status" value="1"/>
</dbReference>
<evidence type="ECO:0000259" key="12">
    <source>
        <dbReference type="Pfam" id="PF01602"/>
    </source>
</evidence>
<dbReference type="GO" id="GO:0006891">
    <property type="term" value="P:intra-Golgi vesicle-mediated transport"/>
    <property type="evidence" value="ECO:0007669"/>
    <property type="project" value="TreeGrafter"/>
</dbReference>
<dbReference type="InterPro" id="IPR013040">
    <property type="entry name" value="Coatomer_gsu_app_Ig-like_dom"/>
</dbReference>
<evidence type="ECO:0000259" key="14">
    <source>
        <dbReference type="Pfam" id="PF16381"/>
    </source>
</evidence>
<keyword evidence="9 11" id="KW-0472">Membrane</keyword>
<sequence>MSTHTYKKNEDGDASVLPDKMTVYQECLQACNASPIQAKKCRKLLSRLLRLFYAGETFPTVESTNLFFSISKLFHNDDPSLRQIAYLAIKELCSMSNDILMITASIMKDIQNGDAVYKPDAVRTLSRVLDGSTIHAAERLFKNCIVDSNQSISSAALVSSYHLLPVAKDVVKRWSTEVQESITANKVFPTSSYTQHEFTGYNKTPNSTFIHQYHALSLIYQFRNNDKMSLIKMIQQLTERKTLTNSLAQIQMIRFVEKLILDDPNFVHSLWPLFVNWLNNKSDMVELEAAKLILNNTSKFNSEQQMHAITTLQSLLGVPRTVTRFAAVRVLNKVAIKDADKVGVCNLELERLISDQSRSISTYAITTLLKTGNIESVDRLVQAISNFMDEISDEFKIIVIDAIRTLSLKFPAKYKSMLTFLNDVLREEGGFNFKNSIVEAIFDIIKFIPESKEIALEMLCEFIEDCEYTELSVRILHLLGNEGPKTANPSTYVRYIYNRVVLENSIVRSSAVIALSKFALINDKDLNKSIKILLKRSLQDVDDEVRDRAVLSLKLLESKDLVEAKSYLLPQFKYSLPILEQELTKYVKNPDKSSFKSSFSIDSVPKMSEEEYMAVQYKEKLTGGMDEVIVDGSDDLNSKNNESNDDVKGLDKISDVTKYTLLQQQYQNELSALPEIGDYGTLLHSSAPVELTEKETEFVVTAIKHIFAKHVVVEFSIENTLDDIILENVNVVTQLDTEEYTEELTLPIELLNPHSKGKAYSSFTRPEDDDEKFMLTTMNNTLAYLTKDVDAEADEEGFPDEYQIEDLSLTPGDFVIPTYISNFTNVWDELTSEESAVYNLGDEESVDLQQVVSKLIVTMSMMPIEGTEIVTSGKNHSLKLFGKSISGGRLAAIVKFAVSSKGVMMKNVVKGEEAELVELVANYLE</sequence>
<dbReference type="Pfam" id="PF16381">
    <property type="entry name" value="Coatomer_g_Cpla"/>
    <property type="match status" value="1"/>
</dbReference>
<dbReference type="SUPFAM" id="SSF48371">
    <property type="entry name" value="ARM repeat"/>
    <property type="match status" value="1"/>
</dbReference>
<dbReference type="InterPro" id="IPR012295">
    <property type="entry name" value="TBP_dom_sf"/>
</dbReference>
<protein>
    <recommendedName>
        <fullName evidence="11">Coatomer subunit gamma</fullName>
    </recommendedName>
</protein>
<dbReference type="InterPro" id="IPR016024">
    <property type="entry name" value="ARM-type_fold"/>
</dbReference>
<reference evidence="15 16" key="1">
    <citation type="journal article" date="2016" name="Proc. Natl. Acad. Sci. U.S.A.">
        <title>Comparative genomics of biotechnologically important yeasts.</title>
        <authorList>
            <person name="Riley R."/>
            <person name="Haridas S."/>
            <person name="Wolfe K.H."/>
            <person name="Lopes M.R."/>
            <person name="Hittinger C.T."/>
            <person name="Goeker M."/>
            <person name="Salamov A.A."/>
            <person name="Wisecaver J.H."/>
            <person name="Long T.M."/>
            <person name="Calvey C.H."/>
            <person name="Aerts A.L."/>
            <person name="Barry K.W."/>
            <person name="Choi C."/>
            <person name="Clum A."/>
            <person name="Coughlan A.Y."/>
            <person name="Deshpande S."/>
            <person name="Douglass A.P."/>
            <person name="Hanson S.J."/>
            <person name="Klenk H.-P."/>
            <person name="LaButti K.M."/>
            <person name="Lapidus A."/>
            <person name="Lindquist E.A."/>
            <person name="Lipzen A.M."/>
            <person name="Meier-Kolthoff J.P."/>
            <person name="Ohm R.A."/>
            <person name="Otillar R.P."/>
            <person name="Pangilinan J.L."/>
            <person name="Peng Y."/>
            <person name="Rokas A."/>
            <person name="Rosa C.A."/>
            <person name="Scheuner C."/>
            <person name="Sibirny A.A."/>
            <person name="Slot J.C."/>
            <person name="Stielow J.B."/>
            <person name="Sun H."/>
            <person name="Kurtzman C.P."/>
            <person name="Blackwell M."/>
            <person name="Grigoriev I.V."/>
            <person name="Jeffries T.W."/>
        </authorList>
    </citation>
    <scope>NUCLEOTIDE SEQUENCE [LARGE SCALE GENOMIC DNA]</scope>
    <source>
        <strain evidence="15 16">NRRL Y-2026</strain>
    </source>
</reference>
<dbReference type="InterPro" id="IPR037067">
    <property type="entry name" value="Coatomer_gsu_app_sf"/>
</dbReference>
<evidence type="ECO:0000256" key="1">
    <source>
        <dbReference type="ARBA" id="ARBA00004255"/>
    </source>
</evidence>
<dbReference type="FunFam" id="2.60.40.1480:FF:000001">
    <property type="entry name" value="Coatomer subunit gamma"/>
    <property type="match status" value="1"/>
</dbReference>
<evidence type="ECO:0000256" key="4">
    <source>
        <dbReference type="ARBA" id="ARBA00022490"/>
    </source>
</evidence>
<dbReference type="PANTHER" id="PTHR10261">
    <property type="entry name" value="COATOMER SUBUNIT GAMMA"/>
    <property type="match status" value="1"/>
</dbReference>
<evidence type="ECO:0000256" key="10">
    <source>
        <dbReference type="ARBA" id="ARBA00023329"/>
    </source>
</evidence>
<comment type="subunit">
    <text evidence="11">Oligomeric complex.</text>
</comment>
<dbReference type="GO" id="GO:0006886">
    <property type="term" value="P:intracellular protein transport"/>
    <property type="evidence" value="ECO:0007669"/>
    <property type="project" value="InterPro"/>
</dbReference>
<dbReference type="SUPFAM" id="SSF55711">
    <property type="entry name" value="Subdomain of clathrin and coatomer appendage domain"/>
    <property type="match status" value="1"/>
</dbReference>
<dbReference type="STRING" id="763406.A0A1E3NSH3"/>
<keyword evidence="8 11" id="KW-0333">Golgi apparatus</keyword>
<dbReference type="GeneID" id="30179908"/>
<keyword evidence="16" id="KW-1185">Reference proteome</keyword>
<evidence type="ECO:0000259" key="13">
    <source>
        <dbReference type="Pfam" id="PF08752"/>
    </source>
</evidence>
<dbReference type="InterPro" id="IPR009028">
    <property type="entry name" value="Coatomer/calthrin_app_sub_C"/>
</dbReference>
<gene>
    <name evidence="15" type="ORF">PICMEDRAFT_57208</name>
</gene>
<feature type="domain" description="Coatomer subunit gamma C-terminal" evidence="14">
    <location>
        <begin position="812"/>
        <end position="923"/>
    </location>
</feature>
<comment type="function">
    <text evidence="11">The coatomer is a cytosolic protein complex that binds to dilysine motifs and reversibly associates with Golgi non-clathrin-coated vesicles, which further mediate biosynthetic protein transport from the ER, via the Golgi up to the trans Golgi network. Coatomer complex is required for budding from Golgi membranes, and is essential for the retrograde Golgi-to-ER transport of dilysine-tagged proteins.</text>
</comment>
<dbReference type="GO" id="GO:0005783">
    <property type="term" value="C:endoplasmic reticulum"/>
    <property type="evidence" value="ECO:0007669"/>
    <property type="project" value="TreeGrafter"/>
</dbReference>
<dbReference type="FunFam" id="1.25.10.10:FF:000368">
    <property type="entry name" value="Coatomer subunit gamma"/>
    <property type="match status" value="1"/>
</dbReference>
<organism evidence="15 16">
    <name type="scientific">Pichia membranifaciens NRRL Y-2026</name>
    <dbReference type="NCBI Taxonomy" id="763406"/>
    <lineage>
        <taxon>Eukaryota</taxon>
        <taxon>Fungi</taxon>
        <taxon>Dikarya</taxon>
        <taxon>Ascomycota</taxon>
        <taxon>Saccharomycotina</taxon>
        <taxon>Pichiomycetes</taxon>
        <taxon>Pichiales</taxon>
        <taxon>Pichiaceae</taxon>
        <taxon>Pichia</taxon>
    </lineage>
</organism>
<dbReference type="SUPFAM" id="SSF49348">
    <property type="entry name" value="Clathrin adaptor appendage domain"/>
    <property type="match status" value="1"/>
</dbReference>
<name>A0A1E3NSH3_9ASCO</name>
<dbReference type="InterPro" id="IPR032154">
    <property type="entry name" value="Coatomer_g_Cpla"/>
</dbReference>
<dbReference type="InterPro" id="IPR013041">
    <property type="entry name" value="Clathrin_app_Ig-like_sf"/>
</dbReference>
<keyword evidence="5" id="KW-0677">Repeat</keyword>
<dbReference type="Gene3D" id="2.60.40.1480">
    <property type="entry name" value="Coatomer, gamma subunit, appendage domain"/>
    <property type="match status" value="1"/>
</dbReference>
<dbReference type="AlphaFoldDB" id="A0A1E3NSH3"/>
<dbReference type="Gene3D" id="1.25.10.10">
    <property type="entry name" value="Leucine-rich Repeat Variant"/>
    <property type="match status" value="2"/>
</dbReference>
<dbReference type="FunFam" id="1.25.10.10:FF:000071">
    <property type="entry name" value="Coatomer subunit gamma"/>
    <property type="match status" value="1"/>
</dbReference>
<evidence type="ECO:0000313" key="16">
    <source>
        <dbReference type="Proteomes" id="UP000094455"/>
    </source>
</evidence>
<evidence type="ECO:0000256" key="3">
    <source>
        <dbReference type="ARBA" id="ARBA00022448"/>
    </source>
</evidence>
<accession>A0A1E3NSH3</accession>
<dbReference type="InterPro" id="IPR017106">
    <property type="entry name" value="Coatomer_gsu"/>
</dbReference>
<keyword evidence="10 11" id="KW-0968">Cytoplasmic vesicle</keyword>
<dbReference type="Gene3D" id="3.30.310.10">
    <property type="entry name" value="TATA-Binding Protein"/>
    <property type="match status" value="1"/>
</dbReference>
<keyword evidence="7 11" id="KW-0653">Protein transport</keyword>
<dbReference type="EMBL" id="KV454001">
    <property type="protein sequence ID" value="ODQ49107.1"/>
    <property type="molecule type" value="Genomic_DNA"/>
</dbReference>
<comment type="similarity">
    <text evidence="2 11">Belongs to the COPG family.</text>
</comment>